<dbReference type="EMBL" id="JACHGN010000005">
    <property type="protein sequence ID" value="MBB5132990.1"/>
    <property type="molecule type" value="Genomic_DNA"/>
</dbReference>
<evidence type="ECO:0000259" key="6">
    <source>
        <dbReference type="PROSITE" id="PS60001"/>
    </source>
</evidence>
<dbReference type="GO" id="GO:0006809">
    <property type="term" value="P:nitric oxide biosynthetic process"/>
    <property type="evidence" value="ECO:0007669"/>
    <property type="project" value="InterPro"/>
</dbReference>
<reference evidence="7 8" key="1">
    <citation type="submission" date="2020-08" db="EMBL/GenBank/DDBJ databases">
        <title>Genomic Encyclopedia of Type Strains, Phase IV (KMG-IV): sequencing the most valuable type-strain genomes for metagenomic binning, comparative biology and taxonomic classification.</title>
        <authorList>
            <person name="Goeker M."/>
        </authorList>
    </citation>
    <scope>NUCLEOTIDE SEQUENCE [LARGE SCALE GENOMIC DNA]</scope>
    <source>
        <strain evidence="7 8">DSM 45615</strain>
    </source>
</reference>
<dbReference type="InterPro" id="IPR044943">
    <property type="entry name" value="NOS_dom_1"/>
</dbReference>
<dbReference type="EC" id="1.14.14.47" evidence="7"/>
<evidence type="ECO:0000256" key="3">
    <source>
        <dbReference type="ARBA" id="ARBA00023002"/>
    </source>
</evidence>
<accession>A0A840P694</accession>
<dbReference type="PANTHER" id="PTHR43410">
    <property type="entry name" value="NITRIC OXIDE SYNTHASE OXYGENASE"/>
    <property type="match status" value="1"/>
</dbReference>
<proteinExistence type="predicted"/>
<dbReference type="Gene3D" id="3.90.340.10">
    <property type="entry name" value="Nitric Oxide Synthase, Chain A, domain 1"/>
    <property type="match status" value="1"/>
</dbReference>
<dbReference type="Pfam" id="PF02898">
    <property type="entry name" value="NO_synthase"/>
    <property type="match status" value="1"/>
</dbReference>
<dbReference type="Gene3D" id="3.90.1230.10">
    <property type="entry name" value="Nitric Oxide Synthase, Chain A, domain 3"/>
    <property type="match status" value="1"/>
</dbReference>
<evidence type="ECO:0000256" key="4">
    <source>
        <dbReference type="ARBA" id="ARBA00023004"/>
    </source>
</evidence>
<dbReference type="Proteomes" id="UP000578449">
    <property type="component" value="Unassembled WGS sequence"/>
</dbReference>
<feature type="domain" description="Nitric oxide synthase (NOS)" evidence="6">
    <location>
        <begin position="105"/>
        <end position="112"/>
    </location>
</feature>
<keyword evidence="2" id="KW-0479">Metal-binding</keyword>
<evidence type="ECO:0000256" key="5">
    <source>
        <dbReference type="SAM" id="MobiDB-lite"/>
    </source>
</evidence>
<feature type="compositionally biased region" description="Basic and acidic residues" evidence="5">
    <location>
        <begin position="17"/>
        <end position="32"/>
    </location>
</feature>
<gene>
    <name evidence="7" type="ORF">HNP84_002711</name>
</gene>
<dbReference type="AlphaFoldDB" id="A0A840P694"/>
<evidence type="ECO:0000256" key="2">
    <source>
        <dbReference type="ARBA" id="ARBA00022723"/>
    </source>
</evidence>
<dbReference type="CDD" id="cd00575">
    <property type="entry name" value="NOS_oxygenase"/>
    <property type="match status" value="1"/>
</dbReference>
<keyword evidence="3 7" id="KW-0560">Oxidoreductase</keyword>
<dbReference type="InterPro" id="IPR044944">
    <property type="entry name" value="NOS_dom_3"/>
</dbReference>
<evidence type="ECO:0000256" key="1">
    <source>
        <dbReference type="ARBA" id="ARBA00022617"/>
    </source>
</evidence>
<protein>
    <submittedName>
        <fullName evidence="7">Nitric-oxide synthase</fullName>
        <ecNumber evidence="7">1.14.14.47</ecNumber>
    </submittedName>
</protein>
<keyword evidence="4" id="KW-0408">Iron</keyword>
<comment type="caution">
    <text evidence="7">The sequence shown here is derived from an EMBL/GenBank/DDBJ whole genome shotgun (WGS) entry which is preliminary data.</text>
</comment>
<sequence length="421" mass="46542">MLTWRRFRPVGPGPEQGVRKEERDGRDGREAGRACPEAGEEASLERVLGEAGEFLAMFYAENPGAGSIRPRLREVRAEVAETGTYTHTPEELAFGARVAWRNSSRCIGRLYWKSLRVRDRRKVATAEGVAVEAVEHLREAAPRGKVRPTITVFAPDRPGAPGPRIWNEQLIRYAGYRMPDGSVLGDPRSAEFTTMLLRRGWRGGPGTPFDVLPLVVSGAGGRPLQCAIPGDAVLEVGIAHPDYPWFARLGVRWHAVPAISNMALEIGGVRYPCAPFNGWYMGTEIGARNLADEDRYDLLPIVAEKMGLDTSTERSLWRDHALVEINVAVLHSFDAAGVTISDHHTESRRFLTHLEREERAGRVCPADWSWIVPPLSGSATPVFHRYYDDVALTPRFVHHPDALPPGQPQGDRAGETTAIIS</sequence>
<dbReference type="PROSITE" id="PS60001">
    <property type="entry name" value="NOS"/>
    <property type="match status" value="1"/>
</dbReference>
<evidence type="ECO:0000313" key="7">
    <source>
        <dbReference type="EMBL" id="MBB5132990.1"/>
    </source>
</evidence>
<dbReference type="InterPro" id="IPR004030">
    <property type="entry name" value="NOS_N"/>
</dbReference>
<dbReference type="GO" id="GO:0046872">
    <property type="term" value="F:metal ion binding"/>
    <property type="evidence" value="ECO:0007669"/>
    <property type="project" value="UniProtKB-KW"/>
</dbReference>
<organism evidence="7 8">
    <name type="scientific">Thermocatellispora tengchongensis</name>
    <dbReference type="NCBI Taxonomy" id="1073253"/>
    <lineage>
        <taxon>Bacteria</taxon>
        <taxon>Bacillati</taxon>
        <taxon>Actinomycetota</taxon>
        <taxon>Actinomycetes</taxon>
        <taxon>Streptosporangiales</taxon>
        <taxon>Streptosporangiaceae</taxon>
        <taxon>Thermocatellispora</taxon>
    </lineage>
</organism>
<feature type="region of interest" description="Disordered" evidence="5">
    <location>
        <begin position="1"/>
        <end position="38"/>
    </location>
</feature>
<dbReference type="PANTHER" id="PTHR43410:SF1">
    <property type="entry name" value="NITRIC OXIDE SYNTHASE"/>
    <property type="match status" value="1"/>
</dbReference>
<dbReference type="SUPFAM" id="SSF56512">
    <property type="entry name" value="Nitric oxide (NO) synthase oxygenase domain"/>
    <property type="match status" value="1"/>
</dbReference>
<dbReference type="RefSeq" id="WP_312924660.1">
    <property type="nucleotide sequence ID" value="NZ_BAABIX010000005.1"/>
</dbReference>
<name>A0A840P694_9ACTN</name>
<feature type="region of interest" description="Disordered" evidence="5">
    <location>
        <begin position="401"/>
        <end position="421"/>
    </location>
</feature>
<keyword evidence="8" id="KW-1185">Reference proteome</keyword>
<dbReference type="InterPro" id="IPR036119">
    <property type="entry name" value="NOS_N_sf"/>
</dbReference>
<dbReference type="GO" id="GO:0004517">
    <property type="term" value="F:nitric-oxide synthase activity"/>
    <property type="evidence" value="ECO:0007669"/>
    <property type="project" value="InterPro"/>
</dbReference>
<dbReference type="InterPro" id="IPR044940">
    <property type="entry name" value="NOS_dom_2"/>
</dbReference>
<dbReference type="Gene3D" id="3.90.440.10">
    <property type="entry name" value="Nitric Oxide Synthase,Heme Domain,Chain A domain 2"/>
    <property type="match status" value="1"/>
</dbReference>
<evidence type="ECO:0000313" key="8">
    <source>
        <dbReference type="Proteomes" id="UP000578449"/>
    </source>
</evidence>
<keyword evidence="1" id="KW-0349">Heme</keyword>
<dbReference type="InterPro" id="IPR050607">
    <property type="entry name" value="NOS"/>
</dbReference>